<evidence type="ECO:0000313" key="3">
    <source>
        <dbReference type="Proteomes" id="UP001549119"/>
    </source>
</evidence>
<feature type="compositionally biased region" description="Gly residues" evidence="1">
    <location>
        <begin position="75"/>
        <end position="87"/>
    </location>
</feature>
<protein>
    <submittedName>
        <fullName evidence="2">Uncharacterized protein YjbJ (UPF0337 family)</fullName>
    </submittedName>
</protein>
<evidence type="ECO:0000313" key="2">
    <source>
        <dbReference type="EMBL" id="MET3864573.1"/>
    </source>
</evidence>
<name>A0ABV2NDM5_9HYPH</name>
<comment type="caution">
    <text evidence="2">The sequence shown here is derived from an EMBL/GenBank/DDBJ whole genome shotgun (WGS) entry which is preliminary data.</text>
</comment>
<feature type="region of interest" description="Disordered" evidence="1">
    <location>
        <begin position="1"/>
        <end position="87"/>
    </location>
</feature>
<organism evidence="2 3">
    <name type="scientific">Methylobacterium radiotolerans</name>
    <dbReference type="NCBI Taxonomy" id="31998"/>
    <lineage>
        <taxon>Bacteria</taxon>
        <taxon>Pseudomonadati</taxon>
        <taxon>Pseudomonadota</taxon>
        <taxon>Alphaproteobacteria</taxon>
        <taxon>Hyphomicrobiales</taxon>
        <taxon>Methylobacteriaceae</taxon>
        <taxon>Methylobacterium</taxon>
    </lineage>
</organism>
<reference evidence="2 3" key="1">
    <citation type="submission" date="2024-06" db="EMBL/GenBank/DDBJ databases">
        <title>Genomics of switchgrass bacterial isolates.</title>
        <authorList>
            <person name="Shade A."/>
        </authorList>
    </citation>
    <scope>NUCLEOTIDE SEQUENCE [LARGE SCALE GENOMIC DNA]</scope>
    <source>
        <strain evidence="2 3">PvP084</strain>
    </source>
</reference>
<dbReference type="Proteomes" id="UP001549119">
    <property type="component" value="Unassembled WGS sequence"/>
</dbReference>
<feature type="compositionally biased region" description="Basic and acidic residues" evidence="1">
    <location>
        <begin position="30"/>
        <end position="42"/>
    </location>
</feature>
<accession>A0ABV2NDM5</accession>
<dbReference type="SUPFAM" id="SSF69047">
    <property type="entry name" value="Hypothetical protein YjbJ"/>
    <property type="match status" value="1"/>
</dbReference>
<dbReference type="InterPro" id="IPR036629">
    <property type="entry name" value="YjbJ_sf"/>
</dbReference>
<evidence type="ECO:0000256" key="1">
    <source>
        <dbReference type="SAM" id="MobiDB-lite"/>
    </source>
</evidence>
<keyword evidence="3" id="KW-1185">Reference proteome</keyword>
<dbReference type="RefSeq" id="WP_209649668.1">
    <property type="nucleotide sequence ID" value="NZ_JBEPNV010000001.1"/>
</dbReference>
<sequence>MTEDRKTPSAEHLKGSVKEAIGKLTGDARAQTEGRRQKRDAPGSDAPGSDVPGSDVPGSDVPGSDVPGSDVPGSKAGGSGPAGSGPR</sequence>
<proteinExistence type="predicted"/>
<gene>
    <name evidence="2" type="ORF">ABIC20_001882</name>
</gene>
<feature type="compositionally biased region" description="Basic and acidic residues" evidence="1">
    <location>
        <begin position="1"/>
        <end position="21"/>
    </location>
</feature>
<dbReference type="EMBL" id="JBEPNW010000002">
    <property type="protein sequence ID" value="MET3864573.1"/>
    <property type="molecule type" value="Genomic_DNA"/>
</dbReference>